<name>A0A2I0QXW3_9BACI</name>
<proteinExistence type="predicted"/>
<dbReference type="NCBIfam" id="NF041667">
    <property type="entry name" value="GvpU"/>
    <property type="match status" value="1"/>
</dbReference>
<dbReference type="RefSeq" id="WP_101330892.1">
    <property type="nucleotide sequence ID" value="NZ_PJNH01000001.1"/>
</dbReference>
<protein>
    <submittedName>
        <fullName evidence="1">Gas vesicle protein GvpU</fullName>
    </submittedName>
</protein>
<gene>
    <name evidence="1" type="ORF">CEY16_05190</name>
</gene>
<accession>A0A2I0QXW3</accession>
<reference evidence="1 2" key="1">
    <citation type="submission" date="2017-06" db="EMBL/GenBank/DDBJ databases">
        <title>the draft geome sequence of Illustriluteabacillus marina B3227.</title>
        <authorList>
            <person name="He R.-H."/>
            <person name="Du Z.-J."/>
        </authorList>
    </citation>
    <scope>NUCLEOTIDE SEQUENCE [LARGE SCALE GENOMIC DNA]</scope>
    <source>
        <strain evidence="1 2">B3227</strain>
    </source>
</reference>
<keyword evidence="2" id="KW-1185">Reference proteome</keyword>
<evidence type="ECO:0000313" key="1">
    <source>
        <dbReference type="EMBL" id="PKR79148.1"/>
    </source>
</evidence>
<comment type="caution">
    <text evidence="1">The sequence shown here is derived from an EMBL/GenBank/DDBJ whole genome shotgun (WGS) entry which is preliminary data.</text>
</comment>
<dbReference type="InterPro" id="IPR049644">
    <property type="entry name" value="GvpU-like"/>
</dbReference>
<sequence>MNTTSNTKNDALLEQIINQVHSGELSVDVSLNVNGTLVTGTIISASEYLDTVAGYFSGKSDAEKKMKEKLSQGKEQLDNQRETEINFIHLKDANFFDEKGNALPSEGGVLWRGKLTQVDGYFLGKIKKGK</sequence>
<organism evidence="1 2">
    <name type="scientific">Halalkalibacillus sediminis</name>
    <dbReference type="NCBI Taxonomy" id="2018042"/>
    <lineage>
        <taxon>Bacteria</taxon>
        <taxon>Bacillati</taxon>
        <taxon>Bacillota</taxon>
        <taxon>Bacilli</taxon>
        <taxon>Bacillales</taxon>
        <taxon>Bacillaceae</taxon>
        <taxon>Halalkalibacillus</taxon>
    </lineage>
</organism>
<dbReference type="EMBL" id="PJNH01000001">
    <property type="protein sequence ID" value="PKR79148.1"/>
    <property type="molecule type" value="Genomic_DNA"/>
</dbReference>
<dbReference type="AlphaFoldDB" id="A0A2I0QXW3"/>
<dbReference type="Proteomes" id="UP000243524">
    <property type="component" value="Unassembled WGS sequence"/>
</dbReference>
<dbReference type="OrthoDB" id="2404709at2"/>
<evidence type="ECO:0000313" key="2">
    <source>
        <dbReference type="Proteomes" id="UP000243524"/>
    </source>
</evidence>